<sequence length="44" mass="5359">MHPYITTQKGAMSPKHIISKSILQHTRKIYNWRSNMKRTYDRKI</sequence>
<organism evidence="1">
    <name type="scientific">Rhizophora mucronata</name>
    <name type="common">Asiatic mangrove</name>
    <dbReference type="NCBI Taxonomy" id="61149"/>
    <lineage>
        <taxon>Eukaryota</taxon>
        <taxon>Viridiplantae</taxon>
        <taxon>Streptophyta</taxon>
        <taxon>Embryophyta</taxon>
        <taxon>Tracheophyta</taxon>
        <taxon>Spermatophyta</taxon>
        <taxon>Magnoliopsida</taxon>
        <taxon>eudicotyledons</taxon>
        <taxon>Gunneridae</taxon>
        <taxon>Pentapetalae</taxon>
        <taxon>rosids</taxon>
        <taxon>fabids</taxon>
        <taxon>Malpighiales</taxon>
        <taxon>Rhizophoraceae</taxon>
        <taxon>Rhizophora</taxon>
    </lineage>
</organism>
<name>A0A2P2NI96_RHIMU</name>
<reference evidence="1" key="1">
    <citation type="submission" date="2018-02" db="EMBL/GenBank/DDBJ databases">
        <title>Rhizophora mucronata_Transcriptome.</title>
        <authorList>
            <person name="Meera S.P."/>
            <person name="Sreeshan A."/>
            <person name="Augustine A."/>
        </authorList>
    </citation>
    <scope>NUCLEOTIDE SEQUENCE</scope>
    <source>
        <tissue evidence="1">Leaf</tissue>
    </source>
</reference>
<proteinExistence type="predicted"/>
<protein>
    <submittedName>
        <fullName evidence="1">Uncharacterized protein</fullName>
    </submittedName>
</protein>
<accession>A0A2P2NI96</accession>
<dbReference type="AlphaFoldDB" id="A0A2P2NI96"/>
<evidence type="ECO:0000313" key="1">
    <source>
        <dbReference type="EMBL" id="MBX42174.1"/>
    </source>
</evidence>
<dbReference type="EMBL" id="GGEC01061690">
    <property type="protein sequence ID" value="MBX42174.1"/>
    <property type="molecule type" value="Transcribed_RNA"/>
</dbReference>